<dbReference type="OrthoDB" id="10251154at2759"/>
<keyword evidence="13" id="KW-0496">Mitochondrion</keyword>
<evidence type="ECO:0000256" key="13">
    <source>
        <dbReference type="ARBA" id="ARBA00023128"/>
    </source>
</evidence>
<feature type="repeat" description="WD" evidence="18">
    <location>
        <begin position="547"/>
        <end position="588"/>
    </location>
</feature>
<evidence type="ECO:0000256" key="11">
    <source>
        <dbReference type="ARBA" id="ARBA00022792"/>
    </source>
</evidence>
<evidence type="ECO:0000256" key="12">
    <source>
        <dbReference type="ARBA" id="ARBA00023004"/>
    </source>
</evidence>
<evidence type="ECO:0000256" key="16">
    <source>
        <dbReference type="ARBA" id="ARBA00023242"/>
    </source>
</evidence>
<sequence>MTNSGTDAKGQCPIDHTKLSDQEQKCPVDPSAYKHFLPAAETEKCPVDHSAYKHFVPQKEGCDSDAIDASNYMPNVSQQPQPDQKLSLGQDREISSIPRSNSSEKLWVYPSEQMFFNAMRRKNWDPKEEDMPVVVPIHNAVNEQAWQKILQWEDMHKTECKQPKLLKFQGRPKDITPKARIRSWFGYTLPFDRHDWTVDRCGEKVTYVIDFYSGKRDPRRPEAVSFYLDVRPAMSASSHATGFESATCRVRSHQSWLRSARQLSADLFSTPNNTAIATIMSEVKMKSKTKATGEKQAVKNEEKYSRGKPIHYKKVKDKKLKTKLEKQENQFRDAARSAARTEILLGEEAGYLEAEGIEKTYNYRQDQLKEEVDLNTSTKMFNLELPDFGPYSIDYTRNGRHLLIGGKKGHLAAFDWQTGRLHFETHVKEIVRDVKWLHNETMLAAAQKKYVYIYDQTGLEIHRMKNHIEVNKLEFLPYHFLLATVGNAGYLKYQDTSTGQLVAEHRTKLGPCDAMVQNPWNAVMHLGHLNGTVTLWTPTMSMPAVKMLCHKGPVKSLAVDRTGHYMATAGLDGQLKIWDIRKYEVLQEYYTPRPAASLSISQKGLLGVGWGTRVAIWKDAFRTKQQSPYMSHLQPSSSVVDVKFCPYEDILGLGHDKGISSIVVPGAGEPNFDALEANPFQTKKQRQEAEVHSLLDKLQPEMICLNPADIGRVTKLTKAEIAKRRREEAEEKEANAEPEKLKNKTRGRNSALKRHLRKKRKNVMDEQKLELMEKINAEKERKRKEKEGNKPFTTLDIFA</sequence>
<dbReference type="InterPro" id="IPR019775">
    <property type="entry name" value="WD40_repeat_CS"/>
</dbReference>
<dbReference type="AlphaFoldDB" id="A0A8H7BLQ1"/>
<feature type="compositionally biased region" description="Polar residues" evidence="19">
    <location>
        <begin position="72"/>
        <end position="84"/>
    </location>
</feature>
<dbReference type="InterPro" id="IPR000511">
    <property type="entry name" value="Holocyt_c/c1_synthase"/>
</dbReference>
<feature type="domain" description="BING4 C-terminal" evidence="20">
    <location>
        <begin position="628"/>
        <end position="707"/>
    </location>
</feature>
<evidence type="ECO:0000256" key="15">
    <source>
        <dbReference type="ARBA" id="ARBA00023239"/>
    </source>
</evidence>
<dbReference type="GO" id="GO:0005743">
    <property type="term" value="C:mitochondrial inner membrane"/>
    <property type="evidence" value="ECO:0007669"/>
    <property type="project" value="UniProtKB-SubCell"/>
</dbReference>
<reference evidence="21" key="1">
    <citation type="submission" date="2020-01" db="EMBL/GenBank/DDBJ databases">
        <title>Genome Sequencing of Three Apophysomyces-Like Fungal Strains Confirms a Novel Fungal Genus in the Mucoromycota with divergent Burkholderia-like Endosymbiotic Bacteria.</title>
        <authorList>
            <person name="Stajich J.E."/>
            <person name="Macias A.M."/>
            <person name="Carter-House D."/>
            <person name="Lovett B."/>
            <person name="Kasson L.R."/>
            <person name="Berry K."/>
            <person name="Grigoriev I."/>
            <person name="Chang Y."/>
            <person name="Spatafora J."/>
            <person name="Kasson M.T."/>
        </authorList>
    </citation>
    <scope>NUCLEOTIDE SEQUENCE</scope>
    <source>
        <strain evidence="21">NRRL A-21654</strain>
    </source>
</reference>
<dbReference type="EC" id="4.4.1.17" evidence="5"/>
<keyword evidence="7 18" id="KW-0853">WD repeat</keyword>
<evidence type="ECO:0000259" key="20">
    <source>
        <dbReference type="SMART" id="SM01033"/>
    </source>
</evidence>
<keyword evidence="11" id="KW-0999">Mitochondrion inner membrane</keyword>
<dbReference type="Pfam" id="PF00400">
    <property type="entry name" value="WD40"/>
    <property type="match status" value="1"/>
</dbReference>
<dbReference type="EMBL" id="JABAYA010000103">
    <property type="protein sequence ID" value="KAF7725161.1"/>
    <property type="molecule type" value="Genomic_DNA"/>
</dbReference>
<comment type="similarity">
    <text evidence="4">Belongs to the cytochrome c-type heme lyase family.</text>
</comment>
<evidence type="ECO:0000256" key="6">
    <source>
        <dbReference type="ARBA" id="ARBA00022552"/>
    </source>
</evidence>
<dbReference type="GO" id="GO:0046872">
    <property type="term" value="F:metal ion binding"/>
    <property type="evidence" value="ECO:0007669"/>
    <property type="project" value="UniProtKB-KW"/>
</dbReference>
<dbReference type="InterPro" id="IPR001680">
    <property type="entry name" value="WD40_rpt"/>
</dbReference>
<dbReference type="InterPro" id="IPR040315">
    <property type="entry name" value="WDR46/Utp7"/>
</dbReference>
<evidence type="ECO:0000256" key="14">
    <source>
        <dbReference type="ARBA" id="ARBA00023136"/>
    </source>
</evidence>
<dbReference type="PROSITE" id="PS00821">
    <property type="entry name" value="CYTO_HEME_LYASE_1"/>
    <property type="match status" value="1"/>
</dbReference>
<evidence type="ECO:0000256" key="4">
    <source>
        <dbReference type="ARBA" id="ARBA00007255"/>
    </source>
</evidence>
<feature type="compositionally biased region" description="Basic and acidic residues" evidence="19">
    <location>
        <begin position="15"/>
        <end position="25"/>
    </location>
</feature>
<feature type="compositionally biased region" description="Basic and acidic residues" evidence="19">
    <location>
        <begin position="725"/>
        <end position="742"/>
    </location>
</feature>
<dbReference type="Pfam" id="PF01265">
    <property type="entry name" value="Cyto_heme_lyase"/>
    <property type="match status" value="1"/>
</dbReference>
<dbReference type="PROSITE" id="PS00678">
    <property type="entry name" value="WD_REPEATS_1"/>
    <property type="match status" value="1"/>
</dbReference>
<name>A0A8H7BLQ1_9FUNG</name>
<dbReference type="PROSITE" id="PS50082">
    <property type="entry name" value="WD_REPEATS_2"/>
    <property type="match status" value="1"/>
</dbReference>
<dbReference type="PROSITE" id="PS50294">
    <property type="entry name" value="WD_REPEATS_REGION"/>
    <property type="match status" value="1"/>
</dbReference>
<dbReference type="Gene3D" id="2.130.10.10">
    <property type="entry name" value="YVTN repeat-like/Quinoprotein amine dehydrogenase"/>
    <property type="match status" value="2"/>
</dbReference>
<dbReference type="InterPro" id="IPR012952">
    <property type="entry name" value="BING4_C_dom"/>
</dbReference>
<comment type="caution">
    <text evidence="21">The sequence shown here is derived from an EMBL/GenBank/DDBJ whole genome shotgun (WGS) entry which is preliminary data.</text>
</comment>
<feature type="compositionally biased region" description="Basic residues" evidence="19">
    <location>
        <begin position="743"/>
        <end position="761"/>
    </location>
</feature>
<keyword evidence="9" id="KW-0479">Metal-binding</keyword>
<dbReference type="InterPro" id="IPR036322">
    <property type="entry name" value="WD40_repeat_dom_sf"/>
</dbReference>
<gene>
    <name evidence="21" type="primary">UTP7</name>
    <name evidence="21" type="ORF">EC973_000413</name>
</gene>
<evidence type="ECO:0000256" key="3">
    <source>
        <dbReference type="ARBA" id="ARBA00004604"/>
    </source>
</evidence>
<dbReference type="GO" id="GO:0000462">
    <property type="term" value="P:maturation of SSU-rRNA from tricistronic rRNA transcript (SSU-rRNA, 5.8S rRNA, LSU-rRNA)"/>
    <property type="evidence" value="ECO:0007669"/>
    <property type="project" value="TreeGrafter"/>
</dbReference>
<comment type="function">
    <text evidence="1">Involved in nucleolar processing of pre-18S ribosomal RNA.</text>
</comment>
<evidence type="ECO:0000256" key="18">
    <source>
        <dbReference type="PROSITE-ProRule" id="PRU00221"/>
    </source>
</evidence>
<keyword evidence="22" id="KW-1185">Reference proteome</keyword>
<dbReference type="PROSITE" id="PS00822">
    <property type="entry name" value="CYTO_HEME_LYASE_2"/>
    <property type="match status" value="1"/>
</dbReference>
<dbReference type="Proteomes" id="UP000605846">
    <property type="component" value="Unassembled WGS sequence"/>
</dbReference>
<protein>
    <recommendedName>
        <fullName evidence="5">holocytochrome-c synthase</fullName>
        <ecNumber evidence="5">4.4.1.17</ecNumber>
    </recommendedName>
    <alternativeName>
        <fullName evidence="17">U three protein 7</fullName>
    </alternativeName>
</protein>
<evidence type="ECO:0000256" key="17">
    <source>
        <dbReference type="ARBA" id="ARBA00076453"/>
    </source>
</evidence>
<dbReference type="PANTHER" id="PTHR14085:SF3">
    <property type="entry name" value="WD REPEAT-CONTAINING PROTEIN 46"/>
    <property type="match status" value="1"/>
</dbReference>
<dbReference type="SMART" id="SM00320">
    <property type="entry name" value="WD40"/>
    <property type="match status" value="4"/>
</dbReference>
<feature type="region of interest" description="Disordered" evidence="19">
    <location>
        <begin position="66"/>
        <end position="92"/>
    </location>
</feature>
<evidence type="ECO:0000256" key="2">
    <source>
        <dbReference type="ARBA" id="ARBA00004273"/>
    </source>
</evidence>
<feature type="region of interest" description="Disordered" evidence="19">
    <location>
        <begin position="725"/>
        <end position="799"/>
    </location>
</feature>
<dbReference type="InterPro" id="IPR015943">
    <property type="entry name" value="WD40/YVTN_repeat-like_dom_sf"/>
</dbReference>
<dbReference type="PANTHER" id="PTHR14085">
    <property type="entry name" value="WD-REPEAT PROTEIN BING4"/>
    <property type="match status" value="1"/>
</dbReference>
<proteinExistence type="inferred from homology"/>
<dbReference type="GO" id="GO:0032040">
    <property type="term" value="C:small-subunit processome"/>
    <property type="evidence" value="ECO:0007669"/>
    <property type="project" value="TreeGrafter"/>
</dbReference>
<keyword evidence="10" id="KW-0677">Repeat</keyword>
<evidence type="ECO:0000256" key="5">
    <source>
        <dbReference type="ARBA" id="ARBA00012218"/>
    </source>
</evidence>
<dbReference type="GO" id="GO:0004408">
    <property type="term" value="F:holocytochrome-c synthase activity"/>
    <property type="evidence" value="ECO:0007669"/>
    <property type="project" value="UniProtKB-EC"/>
</dbReference>
<keyword evidence="16" id="KW-0539">Nucleus</keyword>
<keyword evidence="14" id="KW-0472">Membrane</keyword>
<evidence type="ECO:0000256" key="7">
    <source>
        <dbReference type="ARBA" id="ARBA00022574"/>
    </source>
</evidence>
<keyword evidence="15" id="KW-0456">Lyase</keyword>
<keyword evidence="8" id="KW-0349">Heme</keyword>
<evidence type="ECO:0000313" key="22">
    <source>
        <dbReference type="Proteomes" id="UP000605846"/>
    </source>
</evidence>
<evidence type="ECO:0000256" key="1">
    <source>
        <dbReference type="ARBA" id="ARBA00004099"/>
    </source>
</evidence>
<evidence type="ECO:0000313" key="21">
    <source>
        <dbReference type="EMBL" id="KAF7725161.1"/>
    </source>
</evidence>
<dbReference type="Pfam" id="PF08149">
    <property type="entry name" value="BING4CT"/>
    <property type="match status" value="1"/>
</dbReference>
<feature type="compositionally biased region" description="Basic and acidic residues" evidence="19">
    <location>
        <begin position="762"/>
        <end position="789"/>
    </location>
</feature>
<comment type="subcellular location">
    <subcellularLocation>
        <location evidence="2">Mitochondrion inner membrane</location>
    </subcellularLocation>
    <subcellularLocation>
        <location evidence="3">Nucleus</location>
        <location evidence="3">Nucleolus</location>
    </subcellularLocation>
</comment>
<dbReference type="SUPFAM" id="SSF50978">
    <property type="entry name" value="WD40 repeat-like"/>
    <property type="match status" value="1"/>
</dbReference>
<dbReference type="SMART" id="SM01033">
    <property type="entry name" value="BING4CT"/>
    <property type="match status" value="1"/>
</dbReference>
<keyword evidence="6" id="KW-0698">rRNA processing</keyword>
<dbReference type="GO" id="GO:0030686">
    <property type="term" value="C:90S preribosome"/>
    <property type="evidence" value="ECO:0007669"/>
    <property type="project" value="TreeGrafter"/>
</dbReference>
<evidence type="ECO:0000256" key="8">
    <source>
        <dbReference type="ARBA" id="ARBA00022617"/>
    </source>
</evidence>
<dbReference type="FunFam" id="2.130.10.10:FF:000378">
    <property type="entry name" value="U3 small nucleolar RNA-associated protein 7"/>
    <property type="match status" value="1"/>
</dbReference>
<accession>A0A8H7BLQ1</accession>
<feature type="region of interest" description="Disordered" evidence="19">
    <location>
        <begin position="1"/>
        <end position="25"/>
    </location>
</feature>
<evidence type="ECO:0000256" key="10">
    <source>
        <dbReference type="ARBA" id="ARBA00022737"/>
    </source>
</evidence>
<evidence type="ECO:0000256" key="9">
    <source>
        <dbReference type="ARBA" id="ARBA00022723"/>
    </source>
</evidence>
<keyword evidence="12" id="KW-0408">Iron</keyword>
<evidence type="ECO:0000256" key="19">
    <source>
        <dbReference type="SAM" id="MobiDB-lite"/>
    </source>
</evidence>
<organism evidence="21 22">
    <name type="scientific">Apophysomyces ossiformis</name>
    <dbReference type="NCBI Taxonomy" id="679940"/>
    <lineage>
        <taxon>Eukaryota</taxon>
        <taxon>Fungi</taxon>
        <taxon>Fungi incertae sedis</taxon>
        <taxon>Mucoromycota</taxon>
        <taxon>Mucoromycotina</taxon>
        <taxon>Mucoromycetes</taxon>
        <taxon>Mucorales</taxon>
        <taxon>Mucorineae</taxon>
        <taxon>Mucoraceae</taxon>
        <taxon>Apophysomyces</taxon>
    </lineage>
</organism>